<dbReference type="GO" id="GO:0008531">
    <property type="term" value="F:riboflavin kinase activity"/>
    <property type="evidence" value="ECO:0007669"/>
    <property type="project" value="UniProtKB-EC"/>
</dbReference>
<dbReference type="GO" id="GO:0009398">
    <property type="term" value="P:FMN biosynthetic process"/>
    <property type="evidence" value="ECO:0007669"/>
    <property type="project" value="UniProtKB-UniPathway"/>
</dbReference>
<comment type="caution">
    <text evidence="9">The sequence shown here is derived from an EMBL/GenBank/DDBJ whole genome shotgun (WGS) entry which is preliminary data.</text>
</comment>
<dbReference type="GO" id="GO:0005524">
    <property type="term" value="F:ATP binding"/>
    <property type="evidence" value="ECO:0007669"/>
    <property type="project" value="UniProtKB-KW"/>
</dbReference>
<dbReference type="EMBL" id="BKCJ010431867">
    <property type="protein sequence ID" value="GFA48277.1"/>
    <property type="molecule type" value="Genomic_DNA"/>
</dbReference>
<name>A0A699JNC0_TANCI</name>
<gene>
    <name evidence="9" type="ORF">Tci_620249</name>
</gene>
<sequence length="200" mass="22135">MGVDASCCLVIEDSFVGIKAGKAANMQVVAVPSVQSESDEFSIADYVIHSFLDFQPETWGLPPLNDWVMKALPIEPIQFKGSYRNGYLQENSDNGASDLPGQVWGVYFGWVDGHSQERLKVVVSIRWDHSCGSFRRNIQACFINGTDGPLGDETMEIALIGYIRGFRTKQISSTDVQILDQDKSIAEACLNLPAYSYNQV</sequence>
<comment type="pathway">
    <text evidence="1">Cofactor biosynthesis; FMN biosynthesis; FMN from riboflavin (ATP route): step 1/1.</text>
</comment>
<reference evidence="9" key="1">
    <citation type="journal article" date="2019" name="Sci. Rep.">
        <title>Draft genome of Tanacetum cinerariifolium, the natural source of mosquito coil.</title>
        <authorList>
            <person name="Yamashiro T."/>
            <person name="Shiraishi A."/>
            <person name="Satake H."/>
            <person name="Nakayama K."/>
        </authorList>
    </citation>
    <scope>NUCLEOTIDE SEQUENCE</scope>
</reference>
<dbReference type="Gene3D" id="2.40.30.30">
    <property type="entry name" value="Riboflavin kinase-like"/>
    <property type="match status" value="1"/>
</dbReference>
<keyword evidence="6" id="KW-0547">Nucleotide-binding</keyword>
<dbReference type="UniPathway" id="UPA00276">
    <property type="reaction ID" value="UER00406"/>
</dbReference>
<dbReference type="Gene3D" id="3.40.50.1000">
    <property type="entry name" value="HAD superfamily/HAD-like"/>
    <property type="match status" value="1"/>
</dbReference>
<keyword evidence="7" id="KW-0067">ATP-binding</keyword>
<evidence type="ECO:0000256" key="5">
    <source>
        <dbReference type="ARBA" id="ARBA00022679"/>
    </source>
</evidence>
<organism evidence="9">
    <name type="scientific">Tanacetum cinerariifolium</name>
    <name type="common">Dalmatian daisy</name>
    <name type="synonym">Chrysanthemum cinerariifolium</name>
    <dbReference type="NCBI Taxonomy" id="118510"/>
    <lineage>
        <taxon>Eukaryota</taxon>
        <taxon>Viridiplantae</taxon>
        <taxon>Streptophyta</taxon>
        <taxon>Embryophyta</taxon>
        <taxon>Tracheophyta</taxon>
        <taxon>Spermatophyta</taxon>
        <taxon>Magnoliopsida</taxon>
        <taxon>eudicotyledons</taxon>
        <taxon>Gunneridae</taxon>
        <taxon>Pentapetalae</taxon>
        <taxon>asterids</taxon>
        <taxon>campanulids</taxon>
        <taxon>Asterales</taxon>
        <taxon>Asteraceae</taxon>
        <taxon>Asteroideae</taxon>
        <taxon>Anthemideae</taxon>
        <taxon>Anthemidinae</taxon>
        <taxon>Tanacetum</taxon>
    </lineage>
</organism>
<keyword evidence="5" id="KW-0808">Transferase</keyword>
<feature type="domain" description="Riboflavin kinase" evidence="8">
    <location>
        <begin position="104"/>
        <end position="167"/>
    </location>
</feature>
<dbReference type="PANTHER" id="PTHR22749:SF8">
    <property type="entry name" value="RIBOFLAVIN KINASE"/>
    <property type="match status" value="1"/>
</dbReference>
<keyword evidence="3" id="KW-0285">Flavoprotein</keyword>
<dbReference type="PANTHER" id="PTHR22749">
    <property type="entry name" value="RIBOFLAVIN KINASE/FMN ADENYLYLTRANSFERASE"/>
    <property type="match status" value="1"/>
</dbReference>
<dbReference type="InterPro" id="IPR023468">
    <property type="entry name" value="Riboflavin_kinase"/>
</dbReference>
<dbReference type="InterPro" id="IPR023465">
    <property type="entry name" value="Riboflavin_kinase_dom_sf"/>
</dbReference>
<evidence type="ECO:0000313" key="9">
    <source>
        <dbReference type="EMBL" id="GFA48277.1"/>
    </source>
</evidence>
<proteinExistence type="predicted"/>
<dbReference type="InterPro" id="IPR015865">
    <property type="entry name" value="Riboflavin_kinase_bac/euk"/>
</dbReference>
<keyword evidence="9" id="KW-0418">Kinase</keyword>
<evidence type="ECO:0000256" key="2">
    <source>
        <dbReference type="ARBA" id="ARBA00012105"/>
    </source>
</evidence>
<dbReference type="Pfam" id="PF01687">
    <property type="entry name" value="Flavokinase"/>
    <property type="match status" value="1"/>
</dbReference>
<evidence type="ECO:0000256" key="1">
    <source>
        <dbReference type="ARBA" id="ARBA00005201"/>
    </source>
</evidence>
<evidence type="ECO:0000256" key="6">
    <source>
        <dbReference type="ARBA" id="ARBA00022741"/>
    </source>
</evidence>
<dbReference type="SUPFAM" id="SSF56784">
    <property type="entry name" value="HAD-like"/>
    <property type="match status" value="1"/>
</dbReference>
<accession>A0A699JNC0</accession>
<keyword evidence="4" id="KW-0288">FMN</keyword>
<protein>
    <recommendedName>
        <fullName evidence="2">riboflavin kinase</fullName>
        <ecNumber evidence="2">2.7.1.26</ecNumber>
    </recommendedName>
</protein>
<evidence type="ECO:0000259" key="8">
    <source>
        <dbReference type="Pfam" id="PF01687"/>
    </source>
</evidence>
<evidence type="ECO:0000256" key="3">
    <source>
        <dbReference type="ARBA" id="ARBA00022630"/>
    </source>
</evidence>
<dbReference type="AlphaFoldDB" id="A0A699JNC0"/>
<evidence type="ECO:0000256" key="7">
    <source>
        <dbReference type="ARBA" id="ARBA00022840"/>
    </source>
</evidence>
<dbReference type="GO" id="GO:0009231">
    <property type="term" value="P:riboflavin biosynthetic process"/>
    <property type="evidence" value="ECO:0007669"/>
    <property type="project" value="InterPro"/>
</dbReference>
<dbReference type="InterPro" id="IPR023214">
    <property type="entry name" value="HAD_sf"/>
</dbReference>
<dbReference type="SUPFAM" id="SSF82114">
    <property type="entry name" value="Riboflavin kinase-like"/>
    <property type="match status" value="1"/>
</dbReference>
<evidence type="ECO:0000256" key="4">
    <source>
        <dbReference type="ARBA" id="ARBA00022643"/>
    </source>
</evidence>
<dbReference type="EC" id="2.7.1.26" evidence="2"/>
<dbReference type="InterPro" id="IPR036412">
    <property type="entry name" value="HAD-like_sf"/>
</dbReference>